<accession>A0ACC2TTE7</accession>
<protein>
    <submittedName>
        <fullName evidence="1">Uncharacterized protein</fullName>
    </submittedName>
</protein>
<organism evidence="1 2">
    <name type="scientific">Entomophthora muscae</name>
    <dbReference type="NCBI Taxonomy" id="34485"/>
    <lineage>
        <taxon>Eukaryota</taxon>
        <taxon>Fungi</taxon>
        <taxon>Fungi incertae sedis</taxon>
        <taxon>Zoopagomycota</taxon>
        <taxon>Entomophthoromycotina</taxon>
        <taxon>Entomophthoromycetes</taxon>
        <taxon>Entomophthorales</taxon>
        <taxon>Entomophthoraceae</taxon>
        <taxon>Entomophthora</taxon>
    </lineage>
</organism>
<keyword evidence="2" id="KW-1185">Reference proteome</keyword>
<sequence>MFYTAKGFSIIPGPKHVYWVKPGRSSESPLVFSAGFGIGAGGYVLFINKLIRQFPDRTVVIFETPYANFRPTAPVATEAEALREIDDMFLSLGLGQCTWIGHSFGTNTASWVVKHRPHYINKLILVDPVCFRTWDSSLYRSLFYRPSDSVESRMFQLFLAQEPNIACAVTRQLNWYENTLFPEQMAMPTEIFFSSFDTLVDLKGCQDYLQHRIAKDNLPHIHLNMLPIARASFQFSPRSIVKIINAIQ</sequence>
<gene>
    <name evidence="1" type="ORF">DSO57_1011282</name>
</gene>
<reference evidence="1" key="1">
    <citation type="submission" date="2022-04" db="EMBL/GenBank/DDBJ databases">
        <title>Genome of the entomopathogenic fungus Entomophthora muscae.</title>
        <authorList>
            <person name="Elya C."/>
            <person name="Lovett B.R."/>
            <person name="Lee E."/>
            <person name="Macias A.M."/>
            <person name="Hajek A.E."/>
            <person name="De Bivort B.L."/>
            <person name="Kasson M.T."/>
            <person name="De Fine Licht H.H."/>
            <person name="Stajich J.E."/>
        </authorList>
    </citation>
    <scope>NUCLEOTIDE SEQUENCE</scope>
    <source>
        <strain evidence="1">Berkeley</strain>
    </source>
</reference>
<proteinExistence type="predicted"/>
<evidence type="ECO:0000313" key="2">
    <source>
        <dbReference type="Proteomes" id="UP001165960"/>
    </source>
</evidence>
<comment type="caution">
    <text evidence="1">The sequence shown here is derived from an EMBL/GenBank/DDBJ whole genome shotgun (WGS) entry which is preliminary data.</text>
</comment>
<dbReference type="Proteomes" id="UP001165960">
    <property type="component" value="Unassembled WGS sequence"/>
</dbReference>
<evidence type="ECO:0000313" key="1">
    <source>
        <dbReference type="EMBL" id="KAJ9077993.1"/>
    </source>
</evidence>
<dbReference type="EMBL" id="QTSX02002168">
    <property type="protein sequence ID" value="KAJ9077993.1"/>
    <property type="molecule type" value="Genomic_DNA"/>
</dbReference>
<name>A0ACC2TTE7_9FUNG</name>